<dbReference type="AlphaFoldDB" id="A0A5M6CTC9"/>
<organism evidence="1 2">
    <name type="scientific">Roseiconus nitratireducens</name>
    <dbReference type="NCBI Taxonomy" id="2605748"/>
    <lineage>
        <taxon>Bacteria</taxon>
        <taxon>Pseudomonadati</taxon>
        <taxon>Planctomycetota</taxon>
        <taxon>Planctomycetia</taxon>
        <taxon>Pirellulales</taxon>
        <taxon>Pirellulaceae</taxon>
        <taxon>Roseiconus</taxon>
    </lineage>
</organism>
<protein>
    <submittedName>
        <fullName evidence="1">Uncharacterized protein</fullName>
    </submittedName>
</protein>
<dbReference type="EMBL" id="VWOX01000032">
    <property type="protein sequence ID" value="KAA5538507.1"/>
    <property type="molecule type" value="Genomic_DNA"/>
</dbReference>
<proteinExistence type="predicted"/>
<gene>
    <name evidence="1" type="ORF">FYK55_27595</name>
</gene>
<comment type="caution">
    <text evidence="1">The sequence shown here is derived from an EMBL/GenBank/DDBJ whole genome shotgun (WGS) entry which is preliminary data.</text>
</comment>
<evidence type="ECO:0000313" key="1">
    <source>
        <dbReference type="EMBL" id="KAA5538507.1"/>
    </source>
</evidence>
<reference evidence="1 2" key="1">
    <citation type="submission" date="2019-08" db="EMBL/GenBank/DDBJ databases">
        <authorList>
            <person name="Dhanesh K."/>
            <person name="Kumar G."/>
            <person name="Sasikala C."/>
            <person name="Venkata Ramana C."/>
        </authorList>
    </citation>
    <scope>NUCLEOTIDE SEQUENCE [LARGE SCALE GENOMIC DNA]</scope>
    <source>
        <strain evidence="1 2">JC645</strain>
    </source>
</reference>
<accession>A0A5M6CTC9</accession>
<dbReference type="RefSeq" id="WP_161604796.1">
    <property type="nucleotide sequence ID" value="NZ_VWOX01000032.1"/>
</dbReference>
<sequence length="116" mass="12784">MLSDLTRRVGKLEIAMKGQWPAGGVAIDFDQLRIPYDSDDERERVRAQVASKGREAFWTGQFLTDAGWRRVTVGNSGNIESGVIRSSASSLETGLMSGILDDGKALYILHVTKRTQ</sequence>
<name>A0A5M6CTC9_9BACT</name>
<dbReference type="Proteomes" id="UP000324479">
    <property type="component" value="Unassembled WGS sequence"/>
</dbReference>
<evidence type="ECO:0000313" key="2">
    <source>
        <dbReference type="Proteomes" id="UP000324479"/>
    </source>
</evidence>
<keyword evidence="2" id="KW-1185">Reference proteome</keyword>